<keyword evidence="1" id="KW-0808">Transferase</keyword>
<dbReference type="Proteomes" id="UP000306575">
    <property type="component" value="Unassembled WGS sequence"/>
</dbReference>
<dbReference type="OrthoDB" id="5465469at2"/>
<proteinExistence type="predicted"/>
<reference evidence="1 2" key="1">
    <citation type="submission" date="2019-04" db="EMBL/GenBank/DDBJ databases">
        <title>Genome sequence of Pelagicola litoralis CL-ES2.</title>
        <authorList>
            <person name="Cao J."/>
        </authorList>
    </citation>
    <scope>NUCLEOTIDE SEQUENCE [LARGE SCALE GENOMIC DNA]</scope>
    <source>
        <strain evidence="1 2">CL-ES2</strain>
    </source>
</reference>
<dbReference type="CDD" id="cd00761">
    <property type="entry name" value="Glyco_tranf_GTA_type"/>
    <property type="match status" value="1"/>
</dbReference>
<organism evidence="1 2">
    <name type="scientific">Shimia litoralis</name>
    <dbReference type="NCBI Taxonomy" id="420403"/>
    <lineage>
        <taxon>Bacteria</taxon>
        <taxon>Pseudomonadati</taxon>
        <taxon>Pseudomonadota</taxon>
        <taxon>Alphaproteobacteria</taxon>
        <taxon>Rhodobacterales</taxon>
        <taxon>Roseobacteraceae</taxon>
    </lineage>
</organism>
<keyword evidence="2" id="KW-1185">Reference proteome</keyword>
<protein>
    <submittedName>
        <fullName evidence="1">Glycosyltransferase family 2 protein</fullName>
    </submittedName>
</protein>
<evidence type="ECO:0000313" key="2">
    <source>
        <dbReference type="Proteomes" id="UP000306575"/>
    </source>
</evidence>
<accession>A0A4U7N5G0</accession>
<evidence type="ECO:0000313" key="1">
    <source>
        <dbReference type="EMBL" id="TKZ20546.1"/>
    </source>
</evidence>
<dbReference type="GO" id="GO:0016740">
    <property type="term" value="F:transferase activity"/>
    <property type="evidence" value="ECO:0007669"/>
    <property type="project" value="UniProtKB-KW"/>
</dbReference>
<dbReference type="InterPro" id="IPR029044">
    <property type="entry name" value="Nucleotide-diphossugar_trans"/>
</dbReference>
<gene>
    <name evidence="1" type="ORF">FAP39_10705</name>
</gene>
<name>A0A4U7N5G0_9RHOB</name>
<dbReference type="SUPFAM" id="SSF53448">
    <property type="entry name" value="Nucleotide-diphospho-sugar transferases"/>
    <property type="match status" value="1"/>
</dbReference>
<dbReference type="AlphaFoldDB" id="A0A4U7N5G0"/>
<dbReference type="RefSeq" id="WP_138016390.1">
    <property type="nucleotide sequence ID" value="NZ_SULI01000011.1"/>
</dbReference>
<comment type="caution">
    <text evidence="1">The sequence shown here is derived from an EMBL/GenBank/DDBJ whole genome shotgun (WGS) entry which is preliminary data.</text>
</comment>
<dbReference type="EMBL" id="SULI01000011">
    <property type="protein sequence ID" value="TKZ20546.1"/>
    <property type="molecule type" value="Genomic_DNA"/>
</dbReference>
<sequence>MSQCIVSLSSIPPRFDRIGPTLDSLLAQTVTPDRIILYIARTYRRFPEYDGQLPKVPDGVEIRVLDQDYGPATKVLPAAKEFAGTDTEIFFGDDDQIYPPHLIERLLASRAKHPQACLAVCGAQFPPVPGTVRTYEEHPRWLRKWRVLDVPFQLRMFGVWLGARLTGRHFIEPPRRSTLRPGYADGFQGYLGVLVRPEFFPQESYDIPEFAFPVDDVWLSGQLTRAGHPTWVVGGWGEPNLESRVTDYGFDQNALFLNQFDGKGRGELDAAVVRYFRETYGIWG</sequence>